<dbReference type="AlphaFoldDB" id="A0A133RZ58"/>
<dbReference type="Pfam" id="PF15507">
    <property type="entry name" value="DUF4649"/>
    <property type="match status" value="1"/>
</dbReference>
<proteinExistence type="predicted"/>
<evidence type="ECO:0000313" key="1">
    <source>
        <dbReference type="EMBL" id="KXA60868.1"/>
    </source>
</evidence>
<sequence>MTLEKKLRAQSFFLTFFFIRSKIKSSLNKGVLNMIEITYLDASKNERTVTFDSYEDFDRSQQACLIGVADYYPVQKLTYNGHDLDYHGTYGDVFFYLMKQDLSQYN</sequence>
<evidence type="ECO:0000313" key="2">
    <source>
        <dbReference type="Proteomes" id="UP000070065"/>
    </source>
</evidence>
<dbReference type="EMBL" id="LRQR01000058">
    <property type="protein sequence ID" value="KXA60868.1"/>
    <property type="molecule type" value="Genomic_DNA"/>
</dbReference>
<dbReference type="Gene3D" id="3.30.1490.390">
    <property type="match status" value="1"/>
</dbReference>
<comment type="caution">
    <text evidence="1">The sequence shown here is derived from an EMBL/GenBank/DDBJ whole genome shotgun (WGS) entry which is preliminary data.</text>
</comment>
<dbReference type="InterPro" id="IPR027879">
    <property type="entry name" value="DUF4649"/>
</dbReference>
<organism evidence="1 2">
    <name type="scientific">Streptococcus mitis</name>
    <dbReference type="NCBI Taxonomy" id="28037"/>
    <lineage>
        <taxon>Bacteria</taxon>
        <taxon>Bacillati</taxon>
        <taxon>Bacillota</taxon>
        <taxon>Bacilli</taxon>
        <taxon>Lactobacillales</taxon>
        <taxon>Streptococcaceae</taxon>
        <taxon>Streptococcus</taxon>
        <taxon>Streptococcus mitis group</taxon>
    </lineage>
</organism>
<protein>
    <recommendedName>
        <fullName evidence="3">DUF4649 domain-containing protein</fullName>
    </recommendedName>
</protein>
<evidence type="ECO:0008006" key="3">
    <source>
        <dbReference type="Google" id="ProtNLM"/>
    </source>
</evidence>
<name>A0A133RZ58_STRMT</name>
<accession>A0A133RZ58</accession>
<reference evidence="1 2" key="1">
    <citation type="submission" date="2016-01" db="EMBL/GenBank/DDBJ databases">
        <authorList>
            <person name="Oliw E.H."/>
        </authorList>
    </citation>
    <scope>NUCLEOTIDE SEQUENCE [LARGE SCALE GENOMIC DNA]</scope>
    <source>
        <strain evidence="1 2">CMW7705B</strain>
    </source>
</reference>
<dbReference type="PATRIC" id="fig|28037.231.peg.974"/>
<gene>
    <name evidence="1" type="ORF">HMPREF3228_00982</name>
</gene>
<dbReference type="Proteomes" id="UP000070065">
    <property type="component" value="Unassembled WGS sequence"/>
</dbReference>
<dbReference type="CDD" id="cd13784">
    <property type="entry name" value="SP_1775_like"/>
    <property type="match status" value="1"/>
</dbReference>